<proteinExistence type="predicted"/>
<feature type="domain" description="DUF4440" evidence="1">
    <location>
        <begin position="24"/>
        <end position="133"/>
    </location>
</feature>
<accession>A0ABP6SVG2</accession>
<dbReference type="SUPFAM" id="SSF54427">
    <property type="entry name" value="NTF2-like"/>
    <property type="match status" value="1"/>
</dbReference>
<sequence>MTEQNPLTTTPFVPTDQETDALLAWFDRYDAHVRRNDVQAMADMALFPLVVMTNDSAGECVVREWDRSTFVQTMDMSADGSDPSSITIDNRRQPVFLNADIAVVITNSVVTAGGESHHMRYVDVMAKKAGEWRFTSMVQAGWGDVLLHAESA</sequence>
<dbReference type="RefSeq" id="WP_345727746.1">
    <property type="nucleotide sequence ID" value="NZ_BAAAYN010000012.1"/>
</dbReference>
<comment type="caution">
    <text evidence="2">The sequence shown here is derived from an EMBL/GenBank/DDBJ whole genome shotgun (WGS) entry which is preliminary data.</text>
</comment>
<evidence type="ECO:0000313" key="2">
    <source>
        <dbReference type="EMBL" id="GAA3385672.1"/>
    </source>
</evidence>
<evidence type="ECO:0000313" key="3">
    <source>
        <dbReference type="Proteomes" id="UP001501676"/>
    </source>
</evidence>
<reference evidence="3" key="1">
    <citation type="journal article" date="2019" name="Int. J. Syst. Evol. Microbiol.">
        <title>The Global Catalogue of Microorganisms (GCM) 10K type strain sequencing project: providing services to taxonomists for standard genome sequencing and annotation.</title>
        <authorList>
            <consortium name="The Broad Institute Genomics Platform"/>
            <consortium name="The Broad Institute Genome Sequencing Center for Infectious Disease"/>
            <person name="Wu L."/>
            <person name="Ma J."/>
        </authorList>
    </citation>
    <scope>NUCLEOTIDE SEQUENCE [LARGE SCALE GENOMIC DNA]</scope>
    <source>
        <strain evidence="3">JCM 9458</strain>
    </source>
</reference>
<organism evidence="2 3">
    <name type="scientific">Cryptosporangium minutisporangium</name>
    <dbReference type="NCBI Taxonomy" id="113569"/>
    <lineage>
        <taxon>Bacteria</taxon>
        <taxon>Bacillati</taxon>
        <taxon>Actinomycetota</taxon>
        <taxon>Actinomycetes</taxon>
        <taxon>Cryptosporangiales</taxon>
        <taxon>Cryptosporangiaceae</taxon>
        <taxon>Cryptosporangium</taxon>
    </lineage>
</organism>
<evidence type="ECO:0000259" key="1">
    <source>
        <dbReference type="Pfam" id="PF14534"/>
    </source>
</evidence>
<name>A0ABP6SVG2_9ACTN</name>
<dbReference type="Pfam" id="PF14534">
    <property type="entry name" value="DUF4440"/>
    <property type="match status" value="1"/>
</dbReference>
<dbReference type="Gene3D" id="3.10.450.50">
    <property type="match status" value="1"/>
</dbReference>
<dbReference type="InterPro" id="IPR032710">
    <property type="entry name" value="NTF2-like_dom_sf"/>
</dbReference>
<gene>
    <name evidence="2" type="ORF">GCM10020369_20100</name>
</gene>
<keyword evidence="3" id="KW-1185">Reference proteome</keyword>
<dbReference type="Proteomes" id="UP001501676">
    <property type="component" value="Unassembled WGS sequence"/>
</dbReference>
<dbReference type="EMBL" id="BAAAYN010000012">
    <property type="protein sequence ID" value="GAA3385672.1"/>
    <property type="molecule type" value="Genomic_DNA"/>
</dbReference>
<dbReference type="InterPro" id="IPR027843">
    <property type="entry name" value="DUF4440"/>
</dbReference>
<protein>
    <recommendedName>
        <fullName evidence="1">DUF4440 domain-containing protein</fullName>
    </recommendedName>
</protein>